<dbReference type="EMBL" id="BMCH01000005">
    <property type="protein sequence ID" value="GGC34605.1"/>
    <property type="molecule type" value="Genomic_DNA"/>
</dbReference>
<comment type="caution">
    <text evidence="1">The sequence shown here is derived from an EMBL/GenBank/DDBJ whole genome shotgun (WGS) entry which is preliminary data.</text>
</comment>
<dbReference type="Proteomes" id="UP000637769">
    <property type="component" value="Unassembled WGS sequence"/>
</dbReference>
<protein>
    <submittedName>
        <fullName evidence="1">Uncharacterized protein</fullName>
    </submittedName>
</protein>
<name>A0ABQ1M4K1_9PROT</name>
<gene>
    <name evidence="1" type="ORF">GCM10007207_20170</name>
</gene>
<accession>A0ABQ1M4K1</accession>
<organism evidence="1 2">
    <name type="scientific">Asaia siamensis</name>
    <dbReference type="NCBI Taxonomy" id="110479"/>
    <lineage>
        <taxon>Bacteria</taxon>
        <taxon>Pseudomonadati</taxon>
        <taxon>Pseudomonadota</taxon>
        <taxon>Alphaproteobacteria</taxon>
        <taxon>Acetobacterales</taxon>
        <taxon>Acetobacteraceae</taxon>
        <taxon>Asaia</taxon>
    </lineage>
</organism>
<proteinExistence type="predicted"/>
<evidence type="ECO:0000313" key="2">
    <source>
        <dbReference type="Proteomes" id="UP000637769"/>
    </source>
</evidence>
<sequence length="50" mass="5511">MHISLHTSDPGKTLQLLSTGHPAQTHIGYRQIRVSQIDPAQIEISPVPQL</sequence>
<reference evidence="2" key="1">
    <citation type="journal article" date="2019" name="Int. J. Syst. Evol. Microbiol.">
        <title>The Global Catalogue of Microorganisms (GCM) 10K type strain sequencing project: providing services to taxonomists for standard genome sequencing and annotation.</title>
        <authorList>
            <consortium name="The Broad Institute Genomics Platform"/>
            <consortium name="The Broad Institute Genome Sequencing Center for Infectious Disease"/>
            <person name="Wu L."/>
            <person name="Ma J."/>
        </authorList>
    </citation>
    <scope>NUCLEOTIDE SEQUENCE [LARGE SCALE GENOMIC DNA]</scope>
    <source>
        <strain evidence="2">CCM 7132</strain>
    </source>
</reference>
<keyword evidence="2" id="KW-1185">Reference proteome</keyword>
<evidence type="ECO:0000313" key="1">
    <source>
        <dbReference type="EMBL" id="GGC34605.1"/>
    </source>
</evidence>